<dbReference type="AlphaFoldDB" id="A0A6L2LSR8"/>
<evidence type="ECO:0000256" key="1">
    <source>
        <dbReference type="SAM" id="MobiDB-lite"/>
    </source>
</evidence>
<evidence type="ECO:0000313" key="2">
    <source>
        <dbReference type="EMBL" id="GEU64856.1"/>
    </source>
</evidence>
<gene>
    <name evidence="2" type="ORF">Tci_036834</name>
</gene>
<dbReference type="EMBL" id="BKCJ010005091">
    <property type="protein sequence ID" value="GEU64856.1"/>
    <property type="molecule type" value="Genomic_DNA"/>
</dbReference>
<proteinExistence type="predicted"/>
<accession>A0A6L2LSR8</accession>
<organism evidence="2">
    <name type="scientific">Tanacetum cinerariifolium</name>
    <name type="common">Dalmatian daisy</name>
    <name type="synonym">Chrysanthemum cinerariifolium</name>
    <dbReference type="NCBI Taxonomy" id="118510"/>
    <lineage>
        <taxon>Eukaryota</taxon>
        <taxon>Viridiplantae</taxon>
        <taxon>Streptophyta</taxon>
        <taxon>Embryophyta</taxon>
        <taxon>Tracheophyta</taxon>
        <taxon>Spermatophyta</taxon>
        <taxon>Magnoliopsida</taxon>
        <taxon>eudicotyledons</taxon>
        <taxon>Gunneridae</taxon>
        <taxon>Pentapetalae</taxon>
        <taxon>asterids</taxon>
        <taxon>campanulids</taxon>
        <taxon>Asterales</taxon>
        <taxon>Asteraceae</taxon>
        <taxon>Asteroideae</taxon>
        <taxon>Anthemideae</taxon>
        <taxon>Anthemidinae</taxon>
        <taxon>Tanacetum</taxon>
    </lineage>
</organism>
<name>A0A6L2LSR8_TANCI</name>
<feature type="region of interest" description="Disordered" evidence="1">
    <location>
        <begin position="144"/>
        <end position="166"/>
    </location>
</feature>
<feature type="region of interest" description="Disordered" evidence="1">
    <location>
        <begin position="201"/>
        <end position="283"/>
    </location>
</feature>
<sequence>MIQQPKLELKKSKRNRTLKNFRPKFQLYSIKGTKDEIDVKTTFLNYELDEEVYMNQPHSFIMHVNENKVDLTMEFLSSRFSIKDMEEANVIFGIRIKRESNGLEISLSYYIEKVVSQLEYSRVIGFLMYAMTCTRPHIAFAVGKSNRRGGRSKRGPGGGGGRVLSDHKAARGWGQISIWTNTSCTRSEINETISCNTWVQKSTQTNTSRPNATMSSDTRVQKSIRTNTSGTRSETNTGVQKSIQTNTSCTHSETNATMSSDTGAREPVGEDEPNTNVSQRRRGSNIIKQVLQDPSKRTMINLDGGEFTDPKVVRKINSILTTMFNGS</sequence>
<feature type="compositionally biased region" description="Basic residues" evidence="1">
    <location>
        <begin position="145"/>
        <end position="154"/>
    </location>
</feature>
<reference evidence="2" key="1">
    <citation type="journal article" date="2019" name="Sci. Rep.">
        <title>Draft genome of Tanacetum cinerariifolium, the natural source of mosquito coil.</title>
        <authorList>
            <person name="Yamashiro T."/>
            <person name="Shiraishi A."/>
            <person name="Satake H."/>
            <person name="Nakayama K."/>
        </authorList>
    </citation>
    <scope>NUCLEOTIDE SEQUENCE</scope>
</reference>
<protein>
    <submittedName>
        <fullName evidence="2">Zinc finger, CCHC-type</fullName>
    </submittedName>
</protein>
<comment type="caution">
    <text evidence="2">The sequence shown here is derived from an EMBL/GenBank/DDBJ whole genome shotgun (WGS) entry which is preliminary data.</text>
</comment>
<feature type="compositionally biased region" description="Polar residues" evidence="1">
    <location>
        <begin position="201"/>
        <end position="262"/>
    </location>
</feature>